<proteinExistence type="predicted"/>
<dbReference type="AlphaFoldDB" id="A0A2M4D6M2"/>
<reference evidence="2" key="1">
    <citation type="submission" date="2018-01" db="EMBL/GenBank/DDBJ databases">
        <title>An insight into the sialome of Amazonian anophelines.</title>
        <authorList>
            <person name="Ribeiro J.M."/>
            <person name="Scarpassa V."/>
            <person name="Calvo E."/>
        </authorList>
    </citation>
    <scope>NUCLEOTIDE SEQUENCE</scope>
</reference>
<evidence type="ECO:0000313" key="2">
    <source>
        <dbReference type="EMBL" id="MBW73215.1"/>
    </source>
</evidence>
<sequence length="103" mass="11393">MALRVFALLLMFPIPKSCRGFALVAASMEALEKGGDTIRPLKPSKRAVLMTTPAFLLRRRKCGGCWIFSTKARDSLTRTHGRSDVGVMMLGMLRLPIVTNQIT</sequence>
<name>A0A2M4D6M2_ANODA</name>
<evidence type="ECO:0000256" key="1">
    <source>
        <dbReference type="SAM" id="SignalP"/>
    </source>
</evidence>
<protein>
    <submittedName>
        <fullName evidence="2">Putative secreted protein</fullName>
    </submittedName>
</protein>
<feature type="signal peptide" evidence="1">
    <location>
        <begin position="1"/>
        <end position="20"/>
    </location>
</feature>
<dbReference type="EMBL" id="GGFL01009037">
    <property type="protein sequence ID" value="MBW73215.1"/>
    <property type="molecule type" value="Transcribed_RNA"/>
</dbReference>
<keyword evidence="1" id="KW-0732">Signal</keyword>
<organism evidence="2">
    <name type="scientific">Anopheles darlingi</name>
    <name type="common">Mosquito</name>
    <dbReference type="NCBI Taxonomy" id="43151"/>
    <lineage>
        <taxon>Eukaryota</taxon>
        <taxon>Metazoa</taxon>
        <taxon>Ecdysozoa</taxon>
        <taxon>Arthropoda</taxon>
        <taxon>Hexapoda</taxon>
        <taxon>Insecta</taxon>
        <taxon>Pterygota</taxon>
        <taxon>Neoptera</taxon>
        <taxon>Endopterygota</taxon>
        <taxon>Diptera</taxon>
        <taxon>Nematocera</taxon>
        <taxon>Culicoidea</taxon>
        <taxon>Culicidae</taxon>
        <taxon>Anophelinae</taxon>
        <taxon>Anopheles</taxon>
    </lineage>
</organism>
<accession>A0A2M4D6M2</accession>
<feature type="chain" id="PRO_5014623762" evidence="1">
    <location>
        <begin position="21"/>
        <end position="103"/>
    </location>
</feature>